<keyword evidence="1" id="KW-1133">Transmembrane helix</keyword>
<proteinExistence type="predicted"/>
<reference evidence="2 3" key="1">
    <citation type="submission" date="2020-08" db="EMBL/GenBank/DDBJ databases">
        <title>Genomic Encyclopedia of Type Strains, Phase IV (KMG-V): Genome sequencing to study the core and pangenomes of soil and plant-associated prokaryotes.</title>
        <authorList>
            <person name="Whitman W."/>
        </authorList>
    </citation>
    <scope>NUCLEOTIDE SEQUENCE [LARGE SCALE GENOMIC DNA]</scope>
    <source>
        <strain evidence="2 3">M2T3</strain>
    </source>
</reference>
<feature type="transmembrane region" description="Helical" evidence="1">
    <location>
        <begin position="45"/>
        <end position="65"/>
    </location>
</feature>
<evidence type="ECO:0000256" key="1">
    <source>
        <dbReference type="SAM" id="Phobius"/>
    </source>
</evidence>
<dbReference type="AlphaFoldDB" id="A0A7X0J461"/>
<evidence type="ECO:0008006" key="4">
    <source>
        <dbReference type="Google" id="ProtNLM"/>
    </source>
</evidence>
<protein>
    <recommendedName>
        <fullName evidence="4">Outer membrane protein beta-barrel domain-containing protein</fullName>
    </recommendedName>
</protein>
<keyword evidence="1" id="KW-0812">Transmembrane</keyword>
<dbReference type="RefSeq" id="WP_184625799.1">
    <property type="nucleotide sequence ID" value="NZ_JACHCC010000007.1"/>
</dbReference>
<evidence type="ECO:0000313" key="2">
    <source>
        <dbReference type="EMBL" id="MBB6500725.1"/>
    </source>
</evidence>
<dbReference type="Proteomes" id="UP000521017">
    <property type="component" value="Unassembled WGS sequence"/>
</dbReference>
<keyword evidence="1" id="KW-0472">Membrane</keyword>
<gene>
    <name evidence="2" type="ORF">HDF25_002884</name>
</gene>
<evidence type="ECO:0000313" key="3">
    <source>
        <dbReference type="Proteomes" id="UP000521017"/>
    </source>
</evidence>
<sequence>MNRDNDIDQLFRDKLSDPEIPFNEMDWKQMEAKLDQQQKKRLVPVWLYGAGGIAAALIISLYWILVNPVSVDKRVIKDTLTNKKPGQQSVIPFSVPDSLNPAADSSQLQPDLKNGDMLAGNRAQPVMNNIARTESQLLEEWSGQPVWSVPSPLQVKMGTLQTIKVHPFVSPETDSSRLAEKANALAHSKDPAGRIDAVEIARSVKQKMENALQQNHEVIVSAMAAPDLSFAKSSKPSKVSSNVGMLATYAFGSKISVTSGAIYSRKFYNSGGTAPQSNNYSPGADWQVNADCNVLDIPLNVNYKIFSQKKLAISLNTGLSSYFMLKEKYQFITGQPGPSQQVSTLEINNQNQHLFGIANVSISFDHQISPSVSIGVQPFAKLPLTGIGYGKADLKSAGVSFSLNIGLFPAKKPGKYAAVQY</sequence>
<name>A0A7X0J461_9SPHI</name>
<dbReference type="EMBL" id="JACHCC010000007">
    <property type="protein sequence ID" value="MBB6500725.1"/>
    <property type="molecule type" value="Genomic_DNA"/>
</dbReference>
<comment type="caution">
    <text evidence="2">The sequence shown here is derived from an EMBL/GenBank/DDBJ whole genome shotgun (WGS) entry which is preliminary data.</text>
</comment>
<organism evidence="2 3">
    <name type="scientific">Pedobacter cryoconitis</name>
    <dbReference type="NCBI Taxonomy" id="188932"/>
    <lineage>
        <taxon>Bacteria</taxon>
        <taxon>Pseudomonadati</taxon>
        <taxon>Bacteroidota</taxon>
        <taxon>Sphingobacteriia</taxon>
        <taxon>Sphingobacteriales</taxon>
        <taxon>Sphingobacteriaceae</taxon>
        <taxon>Pedobacter</taxon>
    </lineage>
</organism>
<accession>A0A7X0J461</accession>